<dbReference type="InterPro" id="IPR035482">
    <property type="entry name" value="SIS_PGI_2"/>
</dbReference>
<keyword evidence="7 10" id="KW-0413">Isomerase</keyword>
<evidence type="ECO:0000313" key="11">
    <source>
        <dbReference type="EMBL" id="KAL1847544.1"/>
    </source>
</evidence>
<dbReference type="GO" id="GO:0004347">
    <property type="term" value="F:glucose-6-phosphate isomerase activity"/>
    <property type="evidence" value="ECO:0007669"/>
    <property type="project" value="UniProtKB-EC"/>
</dbReference>
<evidence type="ECO:0000256" key="1">
    <source>
        <dbReference type="ARBA" id="ARBA00004926"/>
    </source>
</evidence>
<evidence type="ECO:0000256" key="4">
    <source>
        <dbReference type="ARBA" id="ARBA00018388"/>
    </source>
</evidence>
<gene>
    <name evidence="11" type="primary">PGI1</name>
    <name evidence="11" type="ORF">Daus18300_013913</name>
</gene>
<dbReference type="InterPro" id="IPR001672">
    <property type="entry name" value="G6P_Isomerase"/>
</dbReference>
<comment type="function">
    <text evidence="8">In the cytoplasm, catalyzes the conversion of glucose-6-phosphate to fructose-6-phosphate, the second step in glycolysis, and the reverse reaction during gluconeogenesis.</text>
</comment>
<keyword evidence="5 10" id="KW-0312">Gluconeogenesis</keyword>
<name>A0ABR3VXC6_9PEZI</name>
<dbReference type="PANTHER" id="PTHR11469">
    <property type="entry name" value="GLUCOSE-6-PHOSPHATE ISOMERASE"/>
    <property type="match status" value="1"/>
</dbReference>
<comment type="similarity">
    <text evidence="2 10">Belongs to the GPI family.</text>
</comment>
<dbReference type="PROSITE" id="PS00174">
    <property type="entry name" value="P_GLUCOSE_ISOMERASE_2"/>
    <property type="match status" value="1"/>
</dbReference>
<dbReference type="CDD" id="cd05015">
    <property type="entry name" value="SIS_PGI_1"/>
    <property type="match status" value="1"/>
</dbReference>
<keyword evidence="12" id="KW-1185">Reference proteome</keyword>
<dbReference type="PROSITE" id="PS51463">
    <property type="entry name" value="P_GLUCOSE_ISOMERASE_3"/>
    <property type="match status" value="1"/>
</dbReference>
<evidence type="ECO:0000256" key="9">
    <source>
        <dbReference type="ARBA" id="ARBA00029321"/>
    </source>
</evidence>
<dbReference type="Pfam" id="PF00342">
    <property type="entry name" value="PGI"/>
    <property type="match status" value="1"/>
</dbReference>
<reference evidence="11 12" key="1">
    <citation type="journal article" date="2024" name="IMA Fungus">
        <title>IMA Genome - F19 : A genome assembly and annotation guide to empower mycologists, including annotated draft genome sequences of Ceratocystis pirilliformis, Diaporthe australafricana, Fusarium ophioides, Paecilomyces lecythidis, and Sporothrix stenoceras.</title>
        <authorList>
            <person name="Aylward J."/>
            <person name="Wilson A.M."/>
            <person name="Visagie C.M."/>
            <person name="Spraker J."/>
            <person name="Barnes I."/>
            <person name="Buitendag C."/>
            <person name="Ceriani C."/>
            <person name="Del Mar Angel L."/>
            <person name="du Plessis D."/>
            <person name="Fuchs T."/>
            <person name="Gasser K."/>
            <person name="Kramer D."/>
            <person name="Li W."/>
            <person name="Munsamy K."/>
            <person name="Piso A."/>
            <person name="Price J.L."/>
            <person name="Sonnekus B."/>
            <person name="Thomas C."/>
            <person name="van der Nest A."/>
            <person name="van Dijk A."/>
            <person name="van Heerden A."/>
            <person name="van Vuuren N."/>
            <person name="Yilmaz N."/>
            <person name="Duong T.A."/>
            <person name="van der Merwe N.A."/>
            <person name="Wingfield M.J."/>
            <person name="Wingfield B.D."/>
        </authorList>
    </citation>
    <scope>NUCLEOTIDE SEQUENCE [LARGE SCALE GENOMIC DNA]</scope>
    <source>
        <strain evidence="11 12">CMW 18300</strain>
    </source>
</reference>
<dbReference type="Gene3D" id="1.10.1390.10">
    <property type="match status" value="1"/>
</dbReference>
<evidence type="ECO:0000256" key="5">
    <source>
        <dbReference type="ARBA" id="ARBA00022432"/>
    </source>
</evidence>
<evidence type="ECO:0000256" key="10">
    <source>
        <dbReference type="RuleBase" id="RU000612"/>
    </source>
</evidence>
<dbReference type="PROSITE" id="PS00765">
    <property type="entry name" value="P_GLUCOSE_ISOMERASE_1"/>
    <property type="match status" value="1"/>
</dbReference>
<proteinExistence type="inferred from homology"/>
<dbReference type="CDD" id="cd05016">
    <property type="entry name" value="SIS_PGI_2"/>
    <property type="match status" value="1"/>
</dbReference>
<dbReference type="InterPro" id="IPR035476">
    <property type="entry name" value="SIS_PGI_1"/>
</dbReference>
<evidence type="ECO:0000313" key="12">
    <source>
        <dbReference type="Proteomes" id="UP001583177"/>
    </source>
</evidence>
<dbReference type="InterPro" id="IPR046348">
    <property type="entry name" value="SIS_dom_sf"/>
</dbReference>
<sequence>MPQASSLPAWSELQQHRDTVGKSFVLKEAFASDPKRFDKFTRTFTLPGTVSSSGQPTDIIFDFSKNFLTDETLDLLTKLASEAGVEKKRDAMFNGDKINFTEDRAVYHAALRNVGLEGKPWDLKVDGVDVMGTKGGVNDVLAHMKEFSEQVRSGEWKGFTGKKLTTIVNVGIGGSDLGPVMVTEALKHYGARDQTLHFVSNIDGTHVAEALVNADPETTLFLIASKTFTTAETTTNANTAKSWFLEKTGGKGDIAKHFVALSTNESEVTKFGIDSKNMFGFESWVGGRYSVWSAIGLSVVLYIGYDNFEKFLAGAHEMDKHFRSASLKDNIPALGGLLSVWYSDFYNAQTHLVAPFDQYLHRFPAYLQQLSMESNGKTTTSDGTSAKYTTGPILFGEPCTNAQHSFFQLVHQGTKLIPTDFILAAKSHNPVSENLHQKMLASNYLAQAEALMVGKTVDQVKAEGTGDDLAPHKVFLGNRPTTSVLVGGHIGPAELGALIVYYEHLTFTEGAVWDINSFDQWGVELGKVLAKKILKELDEEGNGSGHDASTGGLIGAFKKYSSL</sequence>
<comment type="pathway">
    <text evidence="1 10">Carbohydrate degradation; glycolysis; D-glyceraldehyde 3-phosphate and glycerone phosphate from D-glucose: step 2/4.</text>
</comment>
<dbReference type="NCBIfam" id="NF001211">
    <property type="entry name" value="PRK00179.1"/>
    <property type="match status" value="1"/>
</dbReference>
<comment type="caution">
    <text evidence="11">The sequence shown here is derived from an EMBL/GenBank/DDBJ whole genome shotgun (WGS) entry which is preliminary data.</text>
</comment>
<evidence type="ECO:0000256" key="6">
    <source>
        <dbReference type="ARBA" id="ARBA00023152"/>
    </source>
</evidence>
<evidence type="ECO:0000256" key="7">
    <source>
        <dbReference type="ARBA" id="ARBA00023235"/>
    </source>
</evidence>
<evidence type="ECO:0000256" key="2">
    <source>
        <dbReference type="ARBA" id="ARBA00006604"/>
    </source>
</evidence>
<comment type="catalytic activity">
    <reaction evidence="9 10">
        <text>alpha-D-glucose 6-phosphate = beta-D-fructose 6-phosphate</text>
        <dbReference type="Rhea" id="RHEA:11816"/>
        <dbReference type="ChEBI" id="CHEBI:57634"/>
        <dbReference type="ChEBI" id="CHEBI:58225"/>
        <dbReference type="EC" id="5.3.1.9"/>
    </reaction>
</comment>
<dbReference type="HAMAP" id="MF_00473">
    <property type="entry name" value="G6P_isomerase"/>
    <property type="match status" value="1"/>
</dbReference>
<protein>
    <recommendedName>
        <fullName evidence="4 10">Glucose-6-phosphate isomerase</fullName>
        <ecNumber evidence="3 10">5.3.1.9</ecNumber>
    </recommendedName>
</protein>
<dbReference type="PRINTS" id="PR00662">
    <property type="entry name" value="G6PISOMERASE"/>
</dbReference>
<keyword evidence="6 10" id="KW-0324">Glycolysis</keyword>
<dbReference type="EC" id="5.3.1.9" evidence="3 10"/>
<accession>A0ABR3VXC6</accession>
<dbReference type="InterPro" id="IPR023096">
    <property type="entry name" value="G6P_Isomerase_C"/>
</dbReference>
<evidence type="ECO:0000256" key="8">
    <source>
        <dbReference type="ARBA" id="ARBA00024178"/>
    </source>
</evidence>
<organism evidence="11 12">
    <name type="scientific">Diaporthe australafricana</name>
    <dbReference type="NCBI Taxonomy" id="127596"/>
    <lineage>
        <taxon>Eukaryota</taxon>
        <taxon>Fungi</taxon>
        <taxon>Dikarya</taxon>
        <taxon>Ascomycota</taxon>
        <taxon>Pezizomycotina</taxon>
        <taxon>Sordariomycetes</taxon>
        <taxon>Sordariomycetidae</taxon>
        <taxon>Diaporthales</taxon>
        <taxon>Diaporthaceae</taxon>
        <taxon>Diaporthe</taxon>
    </lineage>
</organism>
<dbReference type="EMBL" id="JAWRVE010000239">
    <property type="protein sequence ID" value="KAL1847544.1"/>
    <property type="molecule type" value="Genomic_DNA"/>
</dbReference>
<dbReference type="Proteomes" id="UP001583177">
    <property type="component" value="Unassembled WGS sequence"/>
</dbReference>
<dbReference type="InterPro" id="IPR018189">
    <property type="entry name" value="Phosphoglucose_isomerase_CS"/>
</dbReference>
<dbReference type="SUPFAM" id="SSF53697">
    <property type="entry name" value="SIS domain"/>
    <property type="match status" value="1"/>
</dbReference>
<evidence type="ECO:0000256" key="3">
    <source>
        <dbReference type="ARBA" id="ARBA00011952"/>
    </source>
</evidence>
<dbReference type="Gene3D" id="3.40.50.10490">
    <property type="entry name" value="Glucose-6-phosphate isomerase like protein, domain 1"/>
    <property type="match status" value="2"/>
</dbReference>
<dbReference type="PANTHER" id="PTHR11469:SF1">
    <property type="entry name" value="GLUCOSE-6-PHOSPHATE ISOMERASE"/>
    <property type="match status" value="1"/>
</dbReference>